<feature type="transmembrane region" description="Helical" evidence="5">
    <location>
        <begin position="110"/>
        <end position="136"/>
    </location>
</feature>
<keyword evidence="6" id="KW-0808">Transferase</keyword>
<dbReference type="GO" id="GO:0032259">
    <property type="term" value="P:methylation"/>
    <property type="evidence" value="ECO:0007669"/>
    <property type="project" value="UniProtKB-KW"/>
</dbReference>
<reference evidence="6 7" key="1">
    <citation type="submission" date="2018-02" db="EMBL/GenBank/DDBJ databases">
        <title>Genomic analysis of the strain RR4-38 isolated from a seawater recirculating aquaculture system.</title>
        <authorList>
            <person name="Kim Y.-S."/>
            <person name="Jang Y.H."/>
            <person name="Kim K.-H."/>
        </authorList>
    </citation>
    <scope>NUCLEOTIDE SEQUENCE [LARGE SCALE GENOMIC DNA]</scope>
    <source>
        <strain evidence="6 7">RR4-38</strain>
    </source>
</reference>
<keyword evidence="6" id="KW-0489">Methyltransferase</keyword>
<dbReference type="Gene3D" id="1.20.120.1630">
    <property type="match status" value="1"/>
</dbReference>
<dbReference type="GO" id="GO:0012505">
    <property type="term" value="C:endomembrane system"/>
    <property type="evidence" value="ECO:0007669"/>
    <property type="project" value="UniProtKB-SubCell"/>
</dbReference>
<dbReference type="EMBL" id="CP027062">
    <property type="protein sequence ID" value="AVI51394.1"/>
    <property type="molecule type" value="Genomic_DNA"/>
</dbReference>
<proteinExistence type="predicted"/>
<dbReference type="PANTHER" id="PTHR12714">
    <property type="entry name" value="PROTEIN-S ISOPRENYLCYSTEINE O-METHYLTRANSFERASE"/>
    <property type="match status" value="1"/>
</dbReference>
<comment type="subcellular location">
    <subcellularLocation>
        <location evidence="1">Endomembrane system</location>
        <topology evidence="1">Multi-pass membrane protein</topology>
    </subcellularLocation>
</comment>
<feature type="transmembrane region" description="Helical" evidence="5">
    <location>
        <begin position="20"/>
        <end position="40"/>
    </location>
</feature>
<sequence>MPLREEFKKQGDFLFRNRSYLPLLFLAVGLMVFITTKDFSKEILKACVFEPYKFACLGVCLIGLAIRVTTVGHTPGLTSGRNTTEGQIADELNTTGIYSLVRHPLYLGNFFMWLGVAMLTENFWFIIAFIFFYYVYYERIMFAEENFLRNEFGERYLQWASKVPAFIPRFRKYTKAKYGFCLKKVLKQEKNGLAAVFLLFWLFSVISDIKVSKHFIITYDFWFYAAIISSMFYLVLKILKKKRLLEQKGR</sequence>
<dbReference type="RefSeq" id="WP_105216635.1">
    <property type="nucleotide sequence ID" value="NZ_CP027062.1"/>
</dbReference>
<keyword evidence="7" id="KW-1185">Reference proteome</keyword>
<keyword evidence="2 5" id="KW-0812">Transmembrane</keyword>
<name>A0A2S0HXV6_9FLAO</name>
<accession>A0A2S0HXV6</accession>
<organism evidence="6 7">
    <name type="scientific">Pukyongia salina</name>
    <dbReference type="NCBI Taxonomy" id="2094025"/>
    <lineage>
        <taxon>Bacteria</taxon>
        <taxon>Pseudomonadati</taxon>
        <taxon>Bacteroidota</taxon>
        <taxon>Flavobacteriia</taxon>
        <taxon>Flavobacteriales</taxon>
        <taxon>Flavobacteriaceae</taxon>
        <taxon>Pukyongia</taxon>
    </lineage>
</organism>
<dbReference type="GO" id="GO:0008168">
    <property type="term" value="F:methyltransferase activity"/>
    <property type="evidence" value="ECO:0007669"/>
    <property type="project" value="UniProtKB-KW"/>
</dbReference>
<evidence type="ECO:0000313" key="6">
    <source>
        <dbReference type="EMBL" id="AVI51394.1"/>
    </source>
</evidence>
<keyword evidence="3 5" id="KW-1133">Transmembrane helix</keyword>
<keyword evidence="4 5" id="KW-0472">Membrane</keyword>
<feature type="transmembrane region" description="Helical" evidence="5">
    <location>
        <begin position="221"/>
        <end position="239"/>
    </location>
</feature>
<evidence type="ECO:0000256" key="1">
    <source>
        <dbReference type="ARBA" id="ARBA00004127"/>
    </source>
</evidence>
<dbReference type="PROSITE" id="PS50244">
    <property type="entry name" value="S5A_REDUCTASE"/>
    <property type="match status" value="1"/>
</dbReference>
<dbReference type="InterPro" id="IPR007318">
    <property type="entry name" value="Phopholipid_MeTrfase"/>
</dbReference>
<evidence type="ECO:0000256" key="5">
    <source>
        <dbReference type="SAM" id="Phobius"/>
    </source>
</evidence>
<gene>
    <name evidence="6" type="ORF">C5O00_09505</name>
</gene>
<feature type="transmembrane region" description="Helical" evidence="5">
    <location>
        <begin position="192"/>
        <end position="209"/>
    </location>
</feature>
<dbReference type="KEGG" id="aue:C5O00_09505"/>
<evidence type="ECO:0000256" key="2">
    <source>
        <dbReference type="ARBA" id="ARBA00022692"/>
    </source>
</evidence>
<dbReference type="PANTHER" id="PTHR12714:SF9">
    <property type="entry name" value="PROTEIN-S-ISOPRENYLCYSTEINE O-METHYLTRANSFERASE"/>
    <property type="match status" value="1"/>
</dbReference>
<dbReference type="Proteomes" id="UP000238442">
    <property type="component" value="Chromosome"/>
</dbReference>
<dbReference type="Pfam" id="PF04191">
    <property type="entry name" value="PEMT"/>
    <property type="match status" value="1"/>
</dbReference>
<evidence type="ECO:0000313" key="7">
    <source>
        <dbReference type="Proteomes" id="UP000238442"/>
    </source>
</evidence>
<dbReference type="AlphaFoldDB" id="A0A2S0HXV6"/>
<evidence type="ECO:0000256" key="4">
    <source>
        <dbReference type="ARBA" id="ARBA00023136"/>
    </source>
</evidence>
<evidence type="ECO:0000256" key="3">
    <source>
        <dbReference type="ARBA" id="ARBA00022989"/>
    </source>
</evidence>
<dbReference type="OrthoDB" id="9809773at2"/>
<protein>
    <submittedName>
        <fullName evidence="6">Lipid A phosphate methyltransferase</fullName>
    </submittedName>
</protein>